<feature type="transmembrane region" description="Helical" evidence="1">
    <location>
        <begin position="37"/>
        <end position="56"/>
    </location>
</feature>
<evidence type="ECO:0000313" key="3">
    <source>
        <dbReference type="Proteomes" id="UP000198287"/>
    </source>
</evidence>
<accession>A0A226DRD6</accession>
<organism evidence="2 3">
    <name type="scientific">Folsomia candida</name>
    <name type="common">Springtail</name>
    <dbReference type="NCBI Taxonomy" id="158441"/>
    <lineage>
        <taxon>Eukaryota</taxon>
        <taxon>Metazoa</taxon>
        <taxon>Ecdysozoa</taxon>
        <taxon>Arthropoda</taxon>
        <taxon>Hexapoda</taxon>
        <taxon>Collembola</taxon>
        <taxon>Entomobryomorpha</taxon>
        <taxon>Isotomoidea</taxon>
        <taxon>Isotomidae</taxon>
        <taxon>Proisotominae</taxon>
        <taxon>Folsomia</taxon>
    </lineage>
</organism>
<keyword evidence="1" id="KW-1133">Transmembrane helix</keyword>
<feature type="transmembrane region" description="Helical" evidence="1">
    <location>
        <begin position="12"/>
        <end position="30"/>
    </location>
</feature>
<keyword evidence="3" id="KW-1185">Reference proteome</keyword>
<reference evidence="2 3" key="1">
    <citation type="submission" date="2015-12" db="EMBL/GenBank/DDBJ databases">
        <title>The genome of Folsomia candida.</title>
        <authorList>
            <person name="Faddeeva A."/>
            <person name="Derks M.F."/>
            <person name="Anvar Y."/>
            <person name="Smit S."/>
            <person name="Van Straalen N."/>
            <person name="Roelofs D."/>
        </authorList>
    </citation>
    <scope>NUCLEOTIDE SEQUENCE [LARGE SCALE GENOMIC DNA]</scope>
    <source>
        <strain evidence="2 3">VU population</strain>
        <tissue evidence="2">Whole body</tissue>
    </source>
</reference>
<feature type="transmembrane region" description="Helical" evidence="1">
    <location>
        <begin position="112"/>
        <end position="131"/>
    </location>
</feature>
<name>A0A226DRD6_FOLCA</name>
<keyword evidence="2" id="KW-0675">Receptor</keyword>
<dbReference type="EMBL" id="LNIX01000012">
    <property type="protein sequence ID" value="OXA47763.1"/>
    <property type="molecule type" value="Genomic_DNA"/>
</dbReference>
<feature type="transmembrane region" description="Helical" evidence="1">
    <location>
        <begin position="161"/>
        <end position="179"/>
    </location>
</feature>
<dbReference type="Proteomes" id="UP000198287">
    <property type="component" value="Unassembled WGS sequence"/>
</dbReference>
<keyword evidence="1" id="KW-0812">Transmembrane</keyword>
<gene>
    <name evidence="2" type="ORF">Fcan01_17233</name>
</gene>
<keyword evidence="1" id="KW-0472">Membrane</keyword>
<evidence type="ECO:0000256" key="1">
    <source>
        <dbReference type="SAM" id="Phobius"/>
    </source>
</evidence>
<sequence length="305" mass="34812">MHAIMKMLSKVISIISGLVNILMILVVWQTRRKKTRTILMANWSILTCLAAIVGIFEYENTPRFVYGPGTCHFMEFLKNLILNMVPLNVYVIVYEMSWQLGPRNGILLAKKILSQCYAIATIGAFGTIFMTEYEEGEDDVDECVKVPLWNSVKATVSFETVRALAFHVVIPVLIATVLNESRVKMKFLRTLQDQHAGPTLVDGKLRRVRWFFGYSTIFALIWISFGIFLAWHRVHVRVTPDYTFSERTSILINLSICTFYVYVSMGPMIVLWSGDVNMWERLTNLFARSGTAPPPQNGQPIQVVM</sequence>
<protein>
    <submittedName>
        <fullName evidence="2">Prolactin-releasing peptide receptor</fullName>
    </submittedName>
</protein>
<comment type="caution">
    <text evidence="2">The sequence shown here is derived from an EMBL/GenBank/DDBJ whole genome shotgun (WGS) entry which is preliminary data.</text>
</comment>
<proteinExistence type="predicted"/>
<dbReference type="AlphaFoldDB" id="A0A226DRD6"/>
<dbReference type="Gene3D" id="1.20.1070.10">
    <property type="entry name" value="Rhodopsin 7-helix transmembrane proteins"/>
    <property type="match status" value="1"/>
</dbReference>
<feature type="transmembrane region" description="Helical" evidence="1">
    <location>
        <begin position="76"/>
        <end position="100"/>
    </location>
</feature>
<dbReference type="SUPFAM" id="SSF81321">
    <property type="entry name" value="Family A G protein-coupled receptor-like"/>
    <property type="match status" value="1"/>
</dbReference>
<feature type="transmembrane region" description="Helical" evidence="1">
    <location>
        <begin position="251"/>
        <end position="272"/>
    </location>
</feature>
<feature type="transmembrane region" description="Helical" evidence="1">
    <location>
        <begin position="211"/>
        <end position="231"/>
    </location>
</feature>
<evidence type="ECO:0000313" key="2">
    <source>
        <dbReference type="EMBL" id="OXA47763.1"/>
    </source>
</evidence>